<evidence type="ECO:0000313" key="2">
    <source>
        <dbReference type="EMBL" id="RCV30509.1"/>
    </source>
</evidence>
<accession>A0A368RJX7</accession>
<gene>
    <name evidence="2" type="ORF">SETIT_6G100900v2</name>
</gene>
<feature type="compositionally biased region" description="Basic and acidic residues" evidence="1">
    <location>
        <begin position="70"/>
        <end position="85"/>
    </location>
</feature>
<sequence>MEKRLLQPRLERILALILIGVWLRGEKEPRRILHLACWIPVRRRRSEAPGRPSHGGAVGGAPARGGAWRGSERQQDMRRGAKLDVLEDGGPAPPRVSSMSLAPTRPPRRRPPHLPAPPPRRRPCTPCASSMPSARTRPPRQPRASTIGQPAPSPSPPRSPLLRSHSGTPLSLELAGLLCWSCSGTRPLDSPSLLHTWTCEQALGNWKVHISLFFAKGYSVVN</sequence>
<proteinExistence type="predicted"/>
<reference evidence="2" key="1">
    <citation type="journal article" date="2012" name="Nat. Biotechnol.">
        <title>Reference genome sequence of the model plant Setaria.</title>
        <authorList>
            <person name="Bennetzen J.L."/>
            <person name="Schmutz J."/>
            <person name="Wang H."/>
            <person name="Percifield R."/>
            <person name="Hawkins J."/>
            <person name="Pontaroli A.C."/>
            <person name="Estep M."/>
            <person name="Feng L."/>
            <person name="Vaughn J.N."/>
            <person name="Grimwood J."/>
            <person name="Jenkins J."/>
            <person name="Barry K."/>
            <person name="Lindquist E."/>
            <person name="Hellsten U."/>
            <person name="Deshpande S."/>
            <person name="Wang X."/>
            <person name="Wu X."/>
            <person name="Mitros T."/>
            <person name="Triplett J."/>
            <person name="Yang X."/>
            <person name="Ye C.Y."/>
            <person name="Mauro-Herrera M."/>
            <person name="Wang L."/>
            <person name="Li P."/>
            <person name="Sharma M."/>
            <person name="Sharma R."/>
            <person name="Ronald P.C."/>
            <person name="Panaud O."/>
            <person name="Kellogg E.A."/>
            <person name="Brutnell T.P."/>
            <person name="Doust A.N."/>
            <person name="Tuskan G.A."/>
            <person name="Rokhsar D."/>
            <person name="Devos K.M."/>
        </authorList>
    </citation>
    <scope>NUCLEOTIDE SEQUENCE [LARGE SCALE GENOMIC DNA]</scope>
    <source>
        <strain evidence="2">Yugu1</strain>
    </source>
</reference>
<name>A0A368RJX7_SETIT</name>
<dbReference type="AlphaFoldDB" id="A0A368RJX7"/>
<evidence type="ECO:0000256" key="1">
    <source>
        <dbReference type="SAM" id="MobiDB-lite"/>
    </source>
</evidence>
<feature type="region of interest" description="Disordered" evidence="1">
    <location>
        <begin position="45"/>
        <end position="167"/>
    </location>
</feature>
<reference evidence="2" key="2">
    <citation type="submission" date="2015-07" db="EMBL/GenBank/DDBJ databases">
        <authorList>
            <person name="Noorani M."/>
        </authorList>
    </citation>
    <scope>NUCLEOTIDE SEQUENCE</scope>
    <source>
        <strain evidence="2">Yugu1</strain>
    </source>
</reference>
<dbReference type="EMBL" id="CM003533">
    <property type="protein sequence ID" value="RCV30509.1"/>
    <property type="molecule type" value="Genomic_DNA"/>
</dbReference>
<organism evidence="2">
    <name type="scientific">Setaria italica</name>
    <name type="common">Foxtail millet</name>
    <name type="synonym">Panicum italicum</name>
    <dbReference type="NCBI Taxonomy" id="4555"/>
    <lineage>
        <taxon>Eukaryota</taxon>
        <taxon>Viridiplantae</taxon>
        <taxon>Streptophyta</taxon>
        <taxon>Embryophyta</taxon>
        <taxon>Tracheophyta</taxon>
        <taxon>Spermatophyta</taxon>
        <taxon>Magnoliopsida</taxon>
        <taxon>Liliopsida</taxon>
        <taxon>Poales</taxon>
        <taxon>Poaceae</taxon>
        <taxon>PACMAD clade</taxon>
        <taxon>Panicoideae</taxon>
        <taxon>Panicodae</taxon>
        <taxon>Paniceae</taxon>
        <taxon>Cenchrinae</taxon>
        <taxon>Setaria</taxon>
    </lineage>
</organism>
<protein>
    <submittedName>
        <fullName evidence="2">Uncharacterized protein</fullName>
    </submittedName>
</protein>